<dbReference type="SMART" id="SM00303">
    <property type="entry name" value="GPS"/>
    <property type="match status" value="1"/>
</dbReference>
<comment type="similarity">
    <text evidence="2">Belongs to the G-protein coupled receptor 2 family. Adhesion G-protein coupled receptor (ADGR) subfamily.</text>
</comment>
<keyword evidence="3" id="KW-0812">Transmembrane</keyword>
<keyword evidence="6" id="KW-1015">Disulfide bond</keyword>
<name>A0ABM1EPI0_PRICU</name>
<keyword evidence="9" id="KW-1185">Reference proteome</keyword>
<dbReference type="Pfam" id="PF01825">
    <property type="entry name" value="GPS"/>
    <property type="match status" value="1"/>
</dbReference>
<evidence type="ECO:0000256" key="6">
    <source>
        <dbReference type="ARBA" id="ARBA00023157"/>
    </source>
</evidence>
<evidence type="ECO:0000256" key="5">
    <source>
        <dbReference type="ARBA" id="ARBA00023136"/>
    </source>
</evidence>
<dbReference type="InterPro" id="IPR046338">
    <property type="entry name" value="GAIN_dom_sf"/>
</dbReference>
<evidence type="ECO:0000313" key="9">
    <source>
        <dbReference type="Proteomes" id="UP000695022"/>
    </source>
</evidence>
<accession>A0ABM1EPI0</accession>
<dbReference type="Gene3D" id="2.60.220.50">
    <property type="match status" value="1"/>
</dbReference>
<evidence type="ECO:0000256" key="3">
    <source>
        <dbReference type="ARBA" id="ARBA00022692"/>
    </source>
</evidence>
<dbReference type="PANTHER" id="PTHR45930">
    <property type="entry name" value="G-PROTEIN COUPLED RECEPTOR 124-LIKE PROTEIN"/>
    <property type="match status" value="1"/>
</dbReference>
<dbReference type="GeneID" id="106814313"/>
<dbReference type="InterPro" id="IPR057244">
    <property type="entry name" value="GAIN_B"/>
</dbReference>
<evidence type="ECO:0000259" key="8">
    <source>
        <dbReference type="PROSITE" id="PS50221"/>
    </source>
</evidence>
<dbReference type="PANTHER" id="PTHR45930:SF4">
    <property type="entry name" value="ADHESION G PROTEIN-COUPLED RECEPTOR A3"/>
    <property type="match status" value="1"/>
</dbReference>
<proteinExistence type="inferred from homology"/>
<dbReference type="InterPro" id="IPR000203">
    <property type="entry name" value="GPS"/>
</dbReference>
<evidence type="ECO:0000313" key="10">
    <source>
        <dbReference type="RefSeq" id="XP_014674101.1"/>
    </source>
</evidence>
<evidence type="ECO:0000256" key="7">
    <source>
        <dbReference type="ARBA" id="ARBA00023170"/>
    </source>
</evidence>
<feature type="domain" description="GAIN-B" evidence="8">
    <location>
        <begin position="64"/>
        <end position="234"/>
    </location>
</feature>
<keyword evidence="4" id="KW-1133">Transmembrane helix</keyword>
<sequence length="242" mass="26087">MWKGIIPYALDHHVGTVQGVAAVEDAPRHFLARRPAISKHAANVALEGFRVKRAAAFGGATCVSYVAPRSPHPYNETSFACGAGARLADDKVVQASIELPATIFQAAGASAAAAAGGQSFKVQFIVYRNAKLFPLTNTSQHAADKLVTTSVISSRIVDLDEVTTTLEQPVTVQLRMPLYTENATAVYWNSSANGGYGDWETDGCEITGQDGNLSIIHCTHLTDFAILQCIEVWFMRKGFNRD</sequence>
<dbReference type="RefSeq" id="XP_014674101.1">
    <property type="nucleotide sequence ID" value="XM_014818615.1"/>
</dbReference>
<dbReference type="Proteomes" id="UP000695022">
    <property type="component" value="Unplaced"/>
</dbReference>
<organism evidence="9 10">
    <name type="scientific">Priapulus caudatus</name>
    <name type="common">Priapulid worm</name>
    <dbReference type="NCBI Taxonomy" id="37621"/>
    <lineage>
        <taxon>Eukaryota</taxon>
        <taxon>Metazoa</taxon>
        <taxon>Ecdysozoa</taxon>
        <taxon>Scalidophora</taxon>
        <taxon>Priapulida</taxon>
        <taxon>Priapulimorpha</taxon>
        <taxon>Priapulimorphida</taxon>
        <taxon>Priapulidae</taxon>
        <taxon>Priapulus</taxon>
    </lineage>
</organism>
<dbReference type="InterPro" id="IPR051963">
    <property type="entry name" value="Adhesion_GPCR_A"/>
</dbReference>
<keyword evidence="5" id="KW-0472">Membrane</keyword>
<evidence type="ECO:0000256" key="1">
    <source>
        <dbReference type="ARBA" id="ARBA00004370"/>
    </source>
</evidence>
<comment type="subcellular location">
    <subcellularLocation>
        <location evidence="1">Membrane</location>
    </subcellularLocation>
</comment>
<evidence type="ECO:0000256" key="2">
    <source>
        <dbReference type="ARBA" id="ARBA00007343"/>
    </source>
</evidence>
<reference evidence="10" key="1">
    <citation type="submission" date="2025-08" db="UniProtKB">
        <authorList>
            <consortium name="RefSeq"/>
        </authorList>
    </citation>
    <scope>IDENTIFICATION</scope>
</reference>
<keyword evidence="7" id="KW-0675">Receptor</keyword>
<gene>
    <name evidence="10" type="primary">LOC106814313</name>
</gene>
<protein>
    <submittedName>
        <fullName evidence="10">Adhesion G protein-coupled receptor A3-like</fullName>
    </submittedName>
</protein>
<dbReference type="PROSITE" id="PS50221">
    <property type="entry name" value="GAIN_B"/>
    <property type="match status" value="1"/>
</dbReference>
<evidence type="ECO:0000256" key="4">
    <source>
        <dbReference type="ARBA" id="ARBA00022989"/>
    </source>
</evidence>